<reference evidence="1 2" key="1">
    <citation type="submission" date="2024-03" db="EMBL/GenBank/DDBJ databases">
        <title>Human intestinal bacterial collection.</title>
        <authorList>
            <person name="Pauvert C."/>
            <person name="Hitch T.C.A."/>
            <person name="Clavel T."/>
        </authorList>
    </citation>
    <scope>NUCLEOTIDE SEQUENCE [LARGE SCALE GENOMIC DNA]</scope>
    <source>
        <strain evidence="1 2">CLA-AA-H95</strain>
    </source>
</reference>
<dbReference type="Proteomes" id="UP001446032">
    <property type="component" value="Unassembled WGS sequence"/>
</dbReference>
<comment type="caution">
    <text evidence="1">The sequence shown here is derived from an EMBL/GenBank/DDBJ whole genome shotgun (WGS) entry which is preliminary data.</text>
</comment>
<evidence type="ECO:0000313" key="2">
    <source>
        <dbReference type="Proteomes" id="UP001446032"/>
    </source>
</evidence>
<accession>A0ABV1AHE4</accession>
<dbReference type="RefSeq" id="WP_118699044.1">
    <property type="nucleotide sequence ID" value="NZ_JBBMEI010000008.1"/>
</dbReference>
<sequence length="319" mass="37818">MTENTLEKLAQLLEQDQFELIFSESGAGRGQDIRLVYLMNDAVESFLVFRDARMTGEYHAEYEGELEASLNKQGEEFVLVVKQGETVLTLFFEKMDLEVHLYEYAYTGHFWVKGYEYLRQLEYRLAILRDKYDYLGEEYCTEEEKRLAALVEFPPLNYCCYPAVPEKYIVPREDPWVPSEEAITYMKELSAECGDISLEKKLETYRKHPTKFRAKRIAAMLHKKKHAAVVDLLTRRLREATAEYPRRFLGDELERKYEKMLKMARKRQQELEEQGYKSDILREEPFTIARDSLGYKVYLMIWKEKRGDVVVEVEEYACK</sequence>
<dbReference type="Pfam" id="PF12994">
    <property type="entry name" value="DUF3878"/>
    <property type="match status" value="1"/>
</dbReference>
<dbReference type="InterPro" id="IPR024538">
    <property type="entry name" value="DUF3878"/>
</dbReference>
<evidence type="ECO:0000313" key="1">
    <source>
        <dbReference type="EMBL" id="MEQ2357579.1"/>
    </source>
</evidence>
<name>A0ABV1AHE4_9FIRM</name>
<gene>
    <name evidence="1" type="ORF">WMO75_04335</name>
</gene>
<protein>
    <submittedName>
        <fullName evidence="1">DUF3878 family protein</fullName>
    </submittedName>
</protein>
<dbReference type="EMBL" id="JBBMEI010000008">
    <property type="protein sequence ID" value="MEQ2357579.1"/>
    <property type="molecule type" value="Genomic_DNA"/>
</dbReference>
<proteinExistence type="predicted"/>
<keyword evidence="2" id="KW-1185">Reference proteome</keyword>
<organism evidence="1 2">
    <name type="scientific">Blautia intestinihominis</name>
    <dbReference type="NCBI Taxonomy" id="3133152"/>
    <lineage>
        <taxon>Bacteria</taxon>
        <taxon>Bacillati</taxon>
        <taxon>Bacillota</taxon>
        <taxon>Clostridia</taxon>
        <taxon>Lachnospirales</taxon>
        <taxon>Lachnospiraceae</taxon>
        <taxon>Blautia</taxon>
    </lineage>
</organism>